<protein>
    <recommendedName>
        <fullName evidence="17">Branched-chain-amino-acid aminotransferase</fullName>
        <shortName evidence="17">BCAT</shortName>
        <ecNumber evidence="17">2.6.1.42</ecNumber>
    </recommendedName>
</protein>
<comment type="pathway">
    <text evidence="5 17">Amino-acid biosynthesis; L-leucine biosynthesis; L-leucine from 3-methyl-2-oxobutanoate: step 4/4.</text>
</comment>
<gene>
    <name evidence="17" type="primary">ilvE</name>
    <name evidence="18" type="ORF">OCK72_02075</name>
</gene>
<name>A0ABT4DFR7_FUSSI</name>
<dbReference type="InterPro" id="IPR018300">
    <property type="entry name" value="Aminotrans_IV_CS"/>
</dbReference>
<reference evidence="18" key="1">
    <citation type="submission" date="2022-09" db="EMBL/GenBank/DDBJ databases">
        <authorList>
            <person name="Zoaiter M."/>
        </authorList>
    </citation>
    <scope>NUCLEOTIDE SEQUENCE</scope>
    <source>
        <strain evidence="18">DSM 19848</strain>
    </source>
</reference>
<evidence type="ECO:0000256" key="13">
    <source>
        <dbReference type="ARBA" id="ARBA00048798"/>
    </source>
</evidence>
<accession>A0ABT4DFR7</accession>
<dbReference type="NCBIfam" id="NF005146">
    <property type="entry name" value="PRK06606.1"/>
    <property type="match status" value="1"/>
</dbReference>
<evidence type="ECO:0000256" key="4">
    <source>
        <dbReference type="ARBA" id="ARBA00004931"/>
    </source>
</evidence>
<dbReference type="EC" id="2.6.1.42" evidence="17"/>
<keyword evidence="8 17" id="KW-0028">Amino-acid biosynthesis</keyword>
<dbReference type="InterPro" id="IPR043131">
    <property type="entry name" value="BCAT-like_N"/>
</dbReference>
<dbReference type="RefSeq" id="WP_265151661.1">
    <property type="nucleotide sequence ID" value="NZ_JAOXXL010000004.1"/>
</dbReference>
<dbReference type="Gene3D" id="3.20.10.10">
    <property type="entry name" value="D-amino Acid Aminotransferase, subunit A, domain 2"/>
    <property type="match status" value="1"/>
</dbReference>
<dbReference type="InterPro" id="IPR033939">
    <property type="entry name" value="BCAT_family"/>
</dbReference>
<comment type="function">
    <text evidence="2 17">Acts on leucine, isoleucine and valine.</text>
</comment>
<proteinExistence type="inferred from homology"/>
<dbReference type="Pfam" id="PF01063">
    <property type="entry name" value="Aminotran_4"/>
    <property type="match status" value="1"/>
</dbReference>
<evidence type="ECO:0000256" key="11">
    <source>
        <dbReference type="ARBA" id="ARBA00023304"/>
    </source>
</evidence>
<dbReference type="PROSITE" id="PS00770">
    <property type="entry name" value="AA_TRANSFER_CLASS_4"/>
    <property type="match status" value="1"/>
</dbReference>
<comment type="catalytic activity">
    <reaction evidence="14 17">
        <text>L-leucine + 2-oxoglutarate = 4-methyl-2-oxopentanoate + L-glutamate</text>
        <dbReference type="Rhea" id="RHEA:18321"/>
        <dbReference type="ChEBI" id="CHEBI:16810"/>
        <dbReference type="ChEBI" id="CHEBI:17865"/>
        <dbReference type="ChEBI" id="CHEBI:29985"/>
        <dbReference type="ChEBI" id="CHEBI:57427"/>
        <dbReference type="EC" id="2.6.1.42"/>
    </reaction>
</comment>
<organism evidence="18 19">
    <name type="scientific">Fusobacterium simiae</name>
    <dbReference type="NCBI Taxonomy" id="855"/>
    <lineage>
        <taxon>Bacteria</taxon>
        <taxon>Fusobacteriati</taxon>
        <taxon>Fusobacteriota</taxon>
        <taxon>Fusobacteriia</taxon>
        <taxon>Fusobacteriales</taxon>
        <taxon>Fusobacteriaceae</taxon>
        <taxon>Fusobacterium</taxon>
    </lineage>
</organism>
<comment type="catalytic activity">
    <reaction evidence="12 17">
        <text>L-valine + 2-oxoglutarate = 3-methyl-2-oxobutanoate + L-glutamate</text>
        <dbReference type="Rhea" id="RHEA:24813"/>
        <dbReference type="ChEBI" id="CHEBI:11851"/>
        <dbReference type="ChEBI" id="CHEBI:16810"/>
        <dbReference type="ChEBI" id="CHEBI:29985"/>
        <dbReference type="ChEBI" id="CHEBI:57762"/>
        <dbReference type="EC" id="2.6.1.42"/>
    </reaction>
</comment>
<evidence type="ECO:0000256" key="3">
    <source>
        <dbReference type="ARBA" id="ARBA00004824"/>
    </source>
</evidence>
<keyword evidence="9 17" id="KW-0808">Transferase</keyword>
<evidence type="ECO:0000313" key="19">
    <source>
        <dbReference type="Proteomes" id="UP001062738"/>
    </source>
</evidence>
<dbReference type="GO" id="GO:0004084">
    <property type="term" value="F:branched-chain-amino-acid transaminase activity"/>
    <property type="evidence" value="ECO:0007669"/>
    <property type="project" value="UniProtKB-EC"/>
</dbReference>
<keyword evidence="11 17" id="KW-0100">Branched-chain amino acid biosynthesis</keyword>
<dbReference type="Gene3D" id="3.30.470.10">
    <property type="match status" value="1"/>
</dbReference>
<dbReference type="InterPro" id="IPR043132">
    <property type="entry name" value="BCAT-like_C"/>
</dbReference>
<comment type="catalytic activity">
    <reaction evidence="13 17">
        <text>L-isoleucine + 2-oxoglutarate = (S)-3-methyl-2-oxopentanoate + L-glutamate</text>
        <dbReference type="Rhea" id="RHEA:24801"/>
        <dbReference type="ChEBI" id="CHEBI:16810"/>
        <dbReference type="ChEBI" id="CHEBI:29985"/>
        <dbReference type="ChEBI" id="CHEBI:35146"/>
        <dbReference type="ChEBI" id="CHEBI:58045"/>
        <dbReference type="EC" id="2.6.1.42"/>
    </reaction>
</comment>
<keyword evidence="19" id="KW-1185">Reference proteome</keyword>
<dbReference type="InterPro" id="IPR001544">
    <property type="entry name" value="Aminotrans_IV"/>
</dbReference>
<evidence type="ECO:0000256" key="17">
    <source>
        <dbReference type="RuleBase" id="RU364094"/>
    </source>
</evidence>
<comment type="pathway">
    <text evidence="3 17">Amino-acid biosynthesis; L-isoleucine biosynthesis; L-isoleucine from 2-oxobutanoate: step 4/4.</text>
</comment>
<dbReference type="InterPro" id="IPR050571">
    <property type="entry name" value="Class-IV_PLP-Dep_Aminotrnsfr"/>
</dbReference>
<evidence type="ECO:0000256" key="6">
    <source>
        <dbReference type="ARBA" id="ARBA00009320"/>
    </source>
</evidence>
<dbReference type="NCBIfam" id="TIGR01122">
    <property type="entry name" value="ilvE_I"/>
    <property type="match status" value="1"/>
</dbReference>
<evidence type="ECO:0000256" key="16">
    <source>
        <dbReference type="RuleBase" id="RU004516"/>
    </source>
</evidence>
<comment type="similarity">
    <text evidence="6 15">Belongs to the class-IV pyridoxal-phosphate-dependent aminotransferase family.</text>
</comment>
<evidence type="ECO:0000256" key="1">
    <source>
        <dbReference type="ARBA" id="ARBA00001933"/>
    </source>
</evidence>
<evidence type="ECO:0000313" key="18">
    <source>
        <dbReference type="EMBL" id="MCY7007437.1"/>
    </source>
</evidence>
<comment type="cofactor">
    <cofactor evidence="1 16">
        <name>pyridoxal 5'-phosphate</name>
        <dbReference type="ChEBI" id="CHEBI:597326"/>
    </cofactor>
</comment>
<comment type="pathway">
    <text evidence="4 17">Amino-acid biosynthesis; L-valine biosynthesis; L-valine from pyruvate: step 4/4.</text>
</comment>
<dbReference type="SUPFAM" id="SSF56752">
    <property type="entry name" value="D-aminoacid aminotransferase-like PLP-dependent enzymes"/>
    <property type="match status" value="1"/>
</dbReference>
<dbReference type="InterPro" id="IPR036038">
    <property type="entry name" value="Aminotransferase-like"/>
</dbReference>
<evidence type="ECO:0000256" key="15">
    <source>
        <dbReference type="RuleBase" id="RU004106"/>
    </source>
</evidence>
<evidence type="ECO:0000256" key="2">
    <source>
        <dbReference type="ARBA" id="ARBA00003109"/>
    </source>
</evidence>
<comment type="caution">
    <text evidence="18">The sequence shown here is derived from an EMBL/GenBank/DDBJ whole genome shotgun (WGS) entry which is preliminary data.</text>
</comment>
<dbReference type="PANTHER" id="PTHR42743:SF11">
    <property type="entry name" value="AMINODEOXYCHORISMATE LYASE"/>
    <property type="match status" value="1"/>
</dbReference>
<keyword evidence="7 17" id="KW-0032">Aminotransferase</keyword>
<evidence type="ECO:0000256" key="10">
    <source>
        <dbReference type="ARBA" id="ARBA00022898"/>
    </source>
</evidence>
<evidence type="ECO:0000256" key="12">
    <source>
        <dbReference type="ARBA" id="ARBA00048212"/>
    </source>
</evidence>
<dbReference type="CDD" id="cd01557">
    <property type="entry name" value="BCAT_beta_family"/>
    <property type="match status" value="1"/>
</dbReference>
<evidence type="ECO:0000256" key="14">
    <source>
        <dbReference type="ARBA" id="ARBA00049229"/>
    </source>
</evidence>
<dbReference type="EMBL" id="JAOXXL010000004">
    <property type="protein sequence ID" value="MCY7007437.1"/>
    <property type="molecule type" value="Genomic_DNA"/>
</dbReference>
<evidence type="ECO:0000256" key="8">
    <source>
        <dbReference type="ARBA" id="ARBA00022605"/>
    </source>
</evidence>
<evidence type="ECO:0000256" key="9">
    <source>
        <dbReference type="ARBA" id="ARBA00022679"/>
    </source>
</evidence>
<dbReference type="InterPro" id="IPR005785">
    <property type="entry name" value="B_amino_transI"/>
</dbReference>
<keyword evidence="10 16" id="KW-0663">Pyridoxal phosphate</keyword>
<sequence>MINTKKIWMNGKLVEHDEANIHVLSHVVHYGSSFFEGIRVYKTENGSVIFRLKEHVKRLFNSAKIYRTEIPYSVEEIEQAIIETVKANELEQGYIRPIAYRGYFELGVNPKRCPVDVAIAAWAWGAYLGEEALNNGIKVQVSTWRRPALDTLPSLAKAGGNYLSSQLIKLEALENGYEEGIALDYLGNVSEGSGENLFVVLNGKLITPNLSSSALAGITKDTVIQLAKKLGYEVVEQTIPRELLYTCDELFLTGTAAEVTPVYSVDNIKVGNGDKIITKAIQKEFFNLVQGKHELSEKYLTYVK</sequence>
<evidence type="ECO:0000256" key="5">
    <source>
        <dbReference type="ARBA" id="ARBA00005072"/>
    </source>
</evidence>
<dbReference type="PANTHER" id="PTHR42743">
    <property type="entry name" value="AMINO-ACID AMINOTRANSFERASE"/>
    <property type="match status" value="1"/>
</dbReference>
<dbReference type="Proteomes" id="UP001062738">
    <property type="component" value="Unassembled WGS sequence"/>
</dbReference>
<evidence type="ECO:0000256" key="7">
    <source>
        <dbReference type="ARBA" id="ARBA00022576"/>
    </source>
</evidence>